<sequence>MYKKPGKGLTPYQGTSRVFGEFRCTNCNRLWMSGNSWADTAQECTKCRIKVYPHKQTPLQKSGDSDKCDLNKAHPQELCGKCQKLGRSCRPQRNFRY</sequence>
<evidence type="ECO:0000256" key="2">
    <source>
        <dbReference type="ARBA" id="ARBA00022771"/>
    </source>
</evidence>
<dbReference type="EMBL" id="JAIZAY010000008">
    <property type="protein sequence ID" value="KAJ8037405.1"/>
    <property type="molecule type" value="Genomic_DNA"/>
</dbReference>
<keyword evidence="1" id="KW-0479">Metal-binding</keyword>
<evidence type="ECO:0000256" key="1">
    <source>
        <dbReference type="ARBA" id="ARBA00022723"/>
    </source>
</evidence>
<dbReference type="InterPro" id="IPR027377">
    <property type="entry name" value="ZAR1/RTP1-5-like_Znf-3CxxC"/>
</dbReference>
<feature type="domain" description="3CxxC-type" evidence="4">
    <location>
        <begin position="17"/>
        <end position="85"/>
    </location>
</feature>
<dbReference type="InterPro" id="IPR057809">
    <property type="entry name" value="ZCCHC24_C"/>
</dbReference>
<reference evidence="5" key="1">
    <citation type="submission" date="2021-10" db="EMBL/GenBank/DDBJ databases">
        <title>Tropical sea cucumber genome reveals ecological adaptation and Cuvierian tubules defense mechanism.</title>
        <authorList>
            <person name="Chen T."/>
        </authorList>
    </citation>
    <scope>NUCLEOTIDE SEQUENCE</scope>
    <source>
        <strain evidence="5">Nanhai2018</strain>
        <tissue evidence="5">Muscle</tissue>
    </source>
</reference>
<dbReference type="OrthoDB" id="10038672at2759"/>
<organism evidence="5 6">
    <name type="scientific">Holothuria leucospilota</name>
    <name type="common">Black long sea cucumber</name>
    <name type="synonym">Mertensiothuria leucospilota</name>
    <dbReference type="NCBI Taxonomy" id="206669"/>
    <lineage>
        <taxon>Eukaryota</taxon>
        <taxon>Metazoa</taxon>
        <taxon>Echinodermata</taxon>
        <taxon>Eleutherozoa</taxon>
        <taxon>Echinozoa</taxon>
        <taxon>Holothuroidea</taxon>
        <taxon>Aspidochirotacea</taxon>
        <taxon>Aspidochirotida</taxon>
        <taxon>Holothuriidae</taxon>
        <taxon>Holothuria</taxon>
    </lineage>
</organism>
<proteinExistence type="predicted"/>
<accession>A0A9Q1C2U0</accession>
<evidence type="ECO:0000313" key="5">
    <source>
        <dbReference type="EMBL" id="KAJ8037405.1"/>
    </source>
</evidence>
<evidence type="ECO:0000256" key="3">
    <source>
        <dbReference type="ARBA" id="ARBA00022833"/>
    </source>
</evidence>
<dbReference type="GO" id="GO:0008270">
    <property type="term" value="F:zinc ion binding"/>
    <property type="evidence" value="ECO:0007669"/>
    <property type="project" value="UniProtKB-KW"/>
</dbReference>
<name>A0A9Q1C2U0_HOLLE</name>
<dbReference type="Pfam" id="PF23490">
    <property type="entry name" value="ZCCHC24_C"/>
    <property type="match status" value="1"/>
</dbReference>
<evidence type="ECO:0000313" key="6">
    <source>
        <dbReference type="Proteomes" id="UP001152320"/>
    </source>
</evidence>
<dbReference type="SMART" id="SM01328">
    <property type="entry name" value="zf-3CxxC"/>
    <property type="match status" value="1"/>
</dbReference>
<dbReference type="Proteomes" id="UP001152320">
    <property type="component" value="Chromosome 8"/>
</dbReference>
<comment type="caution">
    <text evidence="5">The sequence shown here is derived from an EMBL/GenBank/DDBJ whole genome shotgun (WGS) entry which is preliminary data.</text>
</comment>
<evidence type="ECO:0000259" key="4">
    <source>
        <dbReference type="SMART" id="SM01328"/>
    </source>
</evidence>
<dbReference type="Pfam" id="PF17180">
    <property type="entry name" value="Zn_ribbon_3CxxC_2"/>
    <property type="match status" value="1"/>
</dbReference>
<keyword evidence="3" id="KW-0862">Zinc</keyword>
<keyword evidence="6" id="KW-1185">Reference proteome</keyword>
<protein>
    <submittedName>
        <fullName evidence="5">Zinc finger CCHC domain-containing protein 24</fullName>
    </submittedName>
</protein>
<dbReference type="AlphaFoldDB" id="A0A9Q1C2U0"/>
<dbReference type="InterPro" id="IPR033446">
    <property type="entry name" value="ZCCHC24_Znf-3CxxC"/>
</dbReference>
<gene>
    <name evidence="5" type="ORF">HOLleu_18213</name>
</gene>
<keyword evidence="2" id="KW-0863">Zinc-finger</keyword>